<dbReference type="InterPro" id="IPR013083">
    <property type="entry name" value="Znf_RING/FYVE/PHD"/>
</dbReference>
<dbReference type="AlphaFoldDB" id="A0AA88XR47"/>
<dbReference type="InterPro" id="IPR047153">
    <property type="entry name" value="TRIM45/56/19-like"/>
</dbReference>
<evidence type="ECO:0000259" key="6">
    <source>
        <dbReference type="PROSITE" id="PS50089"/>
    </source>
</evidence>
<reference evidence="8" key="1">
    <citation type="submission" date="2019-08" db="EMBL/GenBank/DDBJ databases">
        <title>The improved chromosome-level genome for the pearl oyster Pinctada fucata martensii using PacBio sequencing and Hi-C.</title>
        <authorList>
            <person name="Zheng Z."/>
        </authorList>
    </citation>
    <scope>NUCLEOTIDE SEQUENCE</scope>
    <source>
        <strain evidence="8">ZZ-2019</strain>
        <tissue evidence="8">Adductor muscle</tissue>
    </source>
</reference>
<sequence length="787" mass="89800">MRRSEQARLRYKEAKIRCKEAKLRCEEAKLRCEEACYNARKRSYDVKKQFNIVHTDIQNSVVLLQTDIQNSVVLLQTDIQNSVVLFQTDIQTSVFLFQTDLDIRVVLFQTDRQTSSFLFQTDIQTIVVLFPTDIHTSVVLLQTGIPGTYLSDKPPDTIICRLCDGVLKDPKILDCLHSFCCNCLTRQHEDAAQSNPVIKCPCCSHSTVVPDGDVTHIPTNVYLKRVLDYRDVATDTLHPSSKCSDCDAGAKYRCLSCKESVCNQHKIKHSHDSHKVRPLNDVLATIRRSKTDSELYGIIFCQKHKDWSTYYCQECGVLMCEQCHRSEHKFHQYTDPKDEGKLVRRITTKRLEEMKEKQKETLERRREIALNLEKMNLVEGDSIKKLETARDALIEEVIHDFKRAEAKVKEIFSGSRKKYISEYERHSRTVEKMSESLNAVETYTKHALDEEMLVLRKVLSDRLKSLESEVDEAKRRDVSCDIPEVIIASSKIGENLFHISEKLTHPQRQKSIPQELAAKVPKATLNDKARFQKADDRLTVKSVRKLIDSSCSVVTDICWMGRSQVAVVDNRQGNIMIFDCAGQLLWERSYNGVQNVTFVENVLVCDSVDAIYPYTKDTKYHRIYVSTKVGPFPVAKSVRCNKIYAGCINEKHIKVYKKDGKKDSVIILQRPFSPSMMALDSNQNIIAVEAAPKSVFKISPTGDITSFFSPRDSNIKIWNPSGLCIDFDDQTYIVNKGNSSLIQVSTNGKLVRILALPFPEPRGISIGHDRKFVSADKNGIVWCFSVP</sequence>
<dbReference type="SUPFAM" id="SSF57845">
    <property type="entry name" value="B-box zinc-binding domain"/>
    <property type="match status" value="1"/>
</dbReference>
<dbReference type="SUPFAM" id="SSF101898">
    <property type="entry name" value="NHL repeat"/>
    <property type="match status" value="1"/>
</dbReference>
<accession>A0AA88XR47</accession>
<protein>
    <submittedName>
        <fullName evidence="8">Uncharacterized protein</fullName>
    </submittedName>
</protein>
<dbReference type="Pfam" id="PF00643">
    <property type="entry name" value="zf-B_box"/>
    <property type="match status" value="1"/>
</dbReference>
<dbReference type="SUPFAM" id="SSF57850">
    <property type="entry name" value="RING/U-box"/>
    <property type="match status" value="1"/>
</dbReference>
<dbReference type="SMART" id="SM00184">
    <property type="entry name" value="RING"/>
    <property type="match status" value="1"/>
</dbReference>
<dbReference type="PROSITE" id="PS50119">
    <property type="entry name" value="ZF_BBOX"/>
    <property type="match status" value="1"/>
</dbReference>
<evidence type="ECO:0000313" key="8">
    <source>
        <dbReference type="EMBL" id="KAK3090290.1"/>
    </source>
</evidence>
<proteinExistence type="predicted"/>
<feature type="domain" description="B box-type" evidence="7">
    <location>
        <begin position="296"/>
        <end position="336"/>
    </location>
</feature>
<dbReference type="Gene3D" id="3.30.40.10">
    <property type="entry name" value="Zinc/RING finger domain, C3HC4 (zinc finger)"/>
    <property type="match status" value="1"/>
</dbReference>
<feature type="domain" description="RING-type" evidence="6">
    <location>
        <begin position="160"/>
        <end position="204"/>
    </location>
</feature>
<dbReference type="InterPro" id="IPR000315">
    <property type="entry name" value="Znf_B-box"/>
</dbReference>
<organism evidence="8 9">
    <name type="scientific">Pinctada imbricata</name>
    <name type="common">Atlantic pearl-oyster</name>
    <name type="synonym">Pinctada martensii</name>
    <dbReference type="NCBI Taxonomy" id="66713"/>
    <lineage>
        <taxon>Eukaryota</taxon>
        <taxon>Metazoa</taxon>
        <taxon>Spiralia</taxon>
        <taxon>Lophotrochozoa</taxon>
        <taxon>Mollusca</taxon>
        <taxon>Bivalvia</taxon>
        <taxon>Autobranchia</taxon>
        <taxon>Pteriomorphia</taxon>
        <taxon>Pterioida</taxon>
        <taxon>Pterioidea</taxon>
        <taxon>Pteriidae</taxon>
        <taxon>Pinctada</taxon>
    </lineage>
</organism>
<dbReference type="Proteomes" id="UP001186944">
    <property type="component" value="Unassembled WGS sequence"/>
</dbReference>
<dbReference type="GO" id="GO:0008270">
    <property type="term" value="F:zinc ion binding"/>
    <property type="evidence" value="ECO:0007669"/>
    <property type="project" value="UniProtKB-KW"/>
</dbReference>
<gene>
    <name evidence="8" type="ORF">FSP39_010675</name>
</gene>
<evidence type="ECO:0000256" key="3">
    <source>
        <dbReference type="ARBA" id="ARBA00022833"/>
    </source>
</evidence>
<dbReference type="InterPro" id="IPR001841">
    <property type="entry name" value="Znf_RING"/>
</dbReference>
<keyword evidence="9" id="KW-1185">Reference proteome</keyword>
<dbReference type="EMBL" id="VSWD01000010">
    <property type="protein sequence ID" value="KAK3090290.1"/>
    <property type="molecule type" value="Genomic_DNA"/>
</dbReference>
<dbReference type="PROSITE" id="PS00518">
    <property type="entry name" value="ZF_RING_1"/>
    <property type="match status" value="1"/>
</dbReference>
<keyword evidence="1" id="KW-0479">Metal-binding</keyword>
<evidence type="ECO:0000259" key="7">
    <source>
        <dbReference type="PROSITE" id="PS50119"/>
    </source>
</evidence>
<dbReference type="PANTHER" id="PTHR25462">
    <property type="entry name" value="BONUS, ISOFORM C-RELATED"/>
    <property type="match status" value="1"/>
</dbReference>
<dbReference type="PANTHER" id="PTHR25462:SF296">
    <property type="entry name" value="MEIOTIC P26, ISOFORM F"/>
    <property type="match status" value="1"/>
</dbReference>
<evidence type="ECO:0000256" key="5">
    <source>
        <dbReference type="SAM" id="Coils"/>
    </source>
</evidence>
<dbReference type="PROSITE" id="PS50089">
    <property type="entry name" value="ZF_RING_2"/>
    <property type="match status" value="1"/>
</dbReference>
<dbReference type="Gene3D" id="3.30.160.60">
    <property type="entry name" value="Classic Zinc Finger"/>
    <property type="match status" value="1"/>
</dbReference>
<evidence type="ECO:0000256" key="4">
    <source>
        <dbReference type="PROSITE-ProRule" id="PRU00024"/>
    </source>
</evidence>
<dbReference type="Gene3D" id="2.120.10.30">
    <property type="entry name" value="TolB, C-terminal domain"/>
    <property type="match status" value="1"/>
</dbReference>
<keyword evidence="2 4" id="KW-0863">Zinc-finger</keyword>
<feature type="coiled-coil region" evidence="5">
    <location>
        <begin position="4"/>
        <end position="31"/>
    </location>
</feature>
<name>A0AA88XR47_PINIB</name>
<comment type="caution">
    <text evidence="8">The sequence shown here is derived from an EMBL/GenBank/DDBJ whole genome shotgun (WGS) entry which is preliminary data.</text>
</comment>
<evidence type="ECO:0000256" key="1">
    <source>
        <dbReference type="ARBA" id="ARBA00022723"/>
    </source>
</evidence>
<dbReference type="InterPro" id="IPR011042">
    <property type="entry name" value="6-blade_b-propeller_TolB-like"/>
</dbReference>
<dbReference type="InterPro" id="IPR017907">
    <property type="entry name" value="Znf_RING_CS"/>
</dbReference>
<keyword evidence="5" id="KW-0175">Coiled coil</keyword>
<evidence type="ECO:0000313" key="9">
    <source>
        <dbReference type="Proteomes" id="UP001186944"/>
    </source>
</evidence>
<keyword evidence="3" id="KW-0862">Zinc</keyword>
<evidence type="ECO:0000256" key="2">
    <source>
        <dbReference type="ARBA" id="ARBA00022771"/>
    </source>
</evidence>